<protein>
    <submittedName>
        <fullName evidence="2">Uncharacterized protein</fullName>
    </submittedName>
</protein>
<accession>A0A4U6X536</accession>
<dbReference type="AlphaFoldDB" id="A0A4U6X536"/>
<feature type="region of interest" description="Disordered" evidence="1">
    <location>
        <begin position="129"/>
        <end position="155"/>
    </location>
</feature>
<proteinExistence type="predicted"/>
<comment type="caution">
    <text evidence="2">The sequence shown here is derived from an EMBL/GenBank/DDBJ whole genome shotgun (WGS) entry which is preliminary data.</text>
</comment>
<reference evidence="2 3" key="1">
    <citation type="journal article" date="2019" name="PLoS ONE">
        <title>Comparative genome analysis indicates high evolutionary potential of pathogenicity genes in Colletotrichum tanaceti.</title>
        <authorList>
            <person name="Lelwala R.V."/>
            <person name="Korhonen P.K."/>
            <person name="Young N.D."/>
            <person name="Scott J.B."/>
            <person name="Ades P.A."/>
            <person name="Gasser R.B."/>
            <person name="Taylor P.W.J."/>
        </authorList>
    </citation>
    <scope>NUCLEOTIDE SEQUENCE [LARGE SCALE GENOMIC DNA]</scope>
    <source>
        <strain evidence="2">BRIP57314</strain>
    </source>
</reference>
<organism evidence="2 3">
    <name type="scientific">Colletotrichum tanaceti</name>
    <dbReference type="NCBI Taxonomy" id="1306861"/>
    <lineage>
        <taxon>Eukaryota</taxon>
        <taxon>Fungi</taxon>
        <taxon>Dikarya</taxon>
        <taxon>Ascomycota</taxon>
        <taxon>Pezizomycotina</taxon>
        <taxon>Sordariomycetes</taxon>
        <taxon>Hypocreomycetidae</taxon>
        <taxon>Glomerellales</taxon>
        <taxon>Glomerellaceae</taxon>
        <taxon>Colletotrichum</taxon>
        <taxon>Colletotrichum destructivum species complex</taxon>
    </lineage>
</organism>
<gene>
    <name evidence="2" type="ORF">CTA1_4658</name>
</gene>
<evidence type="ECO:0000313" key="2">
    <source>
        <dbReference type="EMBL" id="TKW50063.1"/>
    </source>
</evidence>
<keyword evidence="3" id="KW-1185">Reference proteome</keyword>
<sequence length="202" mass="20511">MPVYATILGPAFVADAVTTPGQPFDAQITTAGMALNEPSLQELLAQPLLDLQFTDASIYDDGGPGAVLAGPQSRVVDDARRVGGDMTRFGGMALLFRTPLAEPGVSYSTGANIYQNLNGTPNRRAALGVGDAEAEAEAPDPVPVPDSDPVDEPDSVTDAAKVVDSVADTVGTTSVTVAVAVVASVSLPLPLPSHDASPGTTV</sequence>
<evidence type="ECO:0000313" key="3">
    <source>
        <dbReference type="Proteomes" id="UP000310108"/>
    </source>
</evidence>
<name>A0A4U6X536_9PEZI</name>
<dbReference type="STRING" id="1306861.A0A4U6X536"/>
<dbReference type="Proteomes" id="UP000310108">
    <property type="component" value="Unassembled WGS sequence"/>
</dbReference>
<evidence type="ECO:0000256" key="1">
    <source>
        <dbReference type="SAM" id="MobiDB-lite"/>
    </source>
</evidence>
<dbReference type="EMBL" id="PJEX01000444">
    <property type="protein sequence ID" value="TKW50063.1"/>
    <property type="molecule type" value="Genomic_DNA"/>
</dbReference>